<dbReference type="InterPro" id="IPR029068">
    <property type="entry name" value="Glyas_Bleomycin-R_OHBP_Dase"/>
</dbReference>
<comment type="caution">
    <text evidence="2">The sequence shown here is derived from an EMBL/GenBank/DDBJ whole genome shotgun (WGS) entry which is preliminary data.</text>
</comment>
<dbReference type="SUPFAM" id="SSF54593">
    <property type="entry name" value="Glyoxalase/Bleomycin resistance protein/Dihydroxybiphenyl dioxygenase"/>
    <property type="match status" value="1"/>
</dbReference>
<dbReference type="Pfam" id="PF06983">
    <property type="entry name" value="3-dmu-9_3-mt"/>
    <property type="match status" value="1"/>
</dbReference>
<dbReference type="EMBL" id="QLMA01000002">
    <property type="protein sequence ID" value="RAJ86007.1"/>
    <property type="molecule type" value="Genomic_DNA"/>
</dbReference>
<evidence type="ECO:0000313" key="2">
    <source>
        <dbReference type="EMBL" id="RAJ86007.1"/>
    </source>
</evidence>
<reference evidence="2 3" key="1">
    <citation type="submission" date="2018-06" db="EMBL/GenBank/DDBJ databases">
        <title>Genomic Encyclopedia of Archaeal and Bacterial Type Strains, Phase II (KMG-II): from individual species to whole genera.</title>
        <authorList>
            <person name="Goeker M."/>
        </authorList>
    </citation>
    <scope>NUCLEOTIDE SEQUENCE [LARGE SCALE GENOMIC DNA]</scope>
    <source>
        <strain evidence="2 3">DSM 29821</strain>
    </source>
</reference>
<name>A0A327W677_9BACT</name>
<dbReference type="Proteomes" id="UP000249819">
    <property type="component" value="Unassembled WGS sequence"/>
</dbReference>
<accession>A0A327W677</accession>
<feature type="domain" description="PhnB-like" evidence="1">
    <location>
        <begin position="6"/>
        <end position="131"/>
    </location>
</feature>
<protein>
    <submittedName>
        <fullName evidence="2">PhnB protein</fullName>
    </submittedName>
</protein>
<gene>
    <name evidence="2" type="ORF">CLV59_102715</name>
</gene>
<dbReference type="OrthoDB" id="9795306at2"/>
<dbReference type="PANTHER" id="PTHR33990">
    <property type="entry name" value="PROTEIN YJDN-RELATED"/>
    <property type="match status" value="1"/>
</dbReference>
<dbReference type="CDD" id="cd06588">
    <property type="entry name" value="PhnB_like"/>
    <property type="match status" value="1"/>
</dbReference>
<sequence>MSVLNAYLTFNGNCAEAMNFYKDIIGGELQVMSVKDSPMKDQVPEAFHNQVMHAYLQKGDLKLMASDAMNGDPVTTGSNVSLALGSDDVNEADQIFNGLSAGGKITMPMGETFFAKRFGMLTDKYGLNWMINVDKPMPL</sequence>
<organism evidence="2 3">
    <name type="scientific">Chitinophaga dinghuensis</name>
    <dbReference type="NCBI Taxonomy" id="1539050"/>
    <lineage>
        <taxon>Bacteria</taxon>
        <taxon>Pseudomonadati</taxon>
        <taxon>Bacteroidota</taxon>
        <taxon>Chitinophagia</taxon>
        <taxon>Chitinophagales</taxon>
        <taxon>Chitinophagaceae</taxon>
        <taxon>Chitinophaga</taxon>
    </lineage>
</organism>
<dbReference type="RefSeq" id="WP_111591622.1">
    <property type="nucleotide sequence ID" value="NZ_QLMA01000002.1"/>
</dbReference>
<keyword evidence="3" id="KW-1185">Reference proteome</keyword>
<dbReference type="AlphaFoldDB" id="A0A327W677"/>
<dbReference type="Gene3D" id="3.10.180.10">
    <property type="entry name" value="2,3-Dihydroxybiphenyl 1,2-Dioxygenase, domain 1"/>
    <property type="match status" value="1"/>
</dbReference>
<dbReference type="PANTHER" id="PTHR33990:SF1">
    <property type="entry name" value="PROTEIN YJDN"/>
    <property type="match status" value="1"/>
</dbReference>
<evidence type="ECO:0000313" key="3">
    <source>
        <dbReference type="Proteomes" id="UP000249819"/>
    </source>
</evidence>
<evidence type="ECO:0000259" key="1">
    <source>
        <dbReference type="Pfam" id="PF06983"/>
    </source>
</evidence>
<dbReference type="InterPro" id="IPR028973">
    <property type="entry name" value="PhnB-like"/>
</dbReference>
<proteinExistence type="predicted"/>